<evidence type="ECO:0000313" key="2">
    <source>
        <dbReference type="EMBL" id="SDD38961.1"/>
    </source>
</evidence>
<dbReference type="Proteomes" id="UP000199603">
    <property type="component" value="Unassembled WGS sequence"/>
</dbReference>
<gene>
    <name evidence="2" type="ORF">SAMN04488509_102270</name>
</gene>
<protein>
    <submittedName>
        <fullName evidence="2">Uncharacterized protein</fullName>
    </submittedName>
</protein>
<feature type="compositionally biased region" description="Basic and acidic residues" evidence="1">
    <location>
        <begin position="45"/>
        <end position="55"/>
    </location>
</feature>
<proteinExistence type="predicted"/>
<reference evidence="2 3" key="1">
    <citation type="submission" date="2016-10" db="EMBL/GenBank/DDBJ databases">
        <authorList>
            <person name="de Groot N.N."/>
        </authorList>
    </citation>
    <scope>NUCLEOTIDE SEQUENCE [LARGE SCALE GENOMIC DNA]</scope>
    <source>
        <strain evidence="2 3">DSM 16957</strain>
    </source>
</reference>
<name>A0A1G6UCJ3_9GAMM</name>
<organism evidence="2 3">
    <name type="scientific">Aquimonas voraii</name>
    <dbReference type="NCBI Taxonomy" id="265719"/>
    <lineage>
        <taxon>Bacteria</taxon>
        <taxon>Pseudomonadati</taxon>
        <taxon>Pseudomonadota</taxon>
        <taxon>Gammaproteobacteria</taxon>
        <taxon>Lysobacterales</taxon>
        <taxon>Lysobacteraceae</taxon>
        <taxon>Aquimonas</taxon>
    </lineage>
</organism>
<evidence type="ECO:0000256" key="1">
    <source>
        <dbReference type="SAM" id="MobiDB-lite"/>
    </source>
</evidence>
<evidence type="ECO:0000313" key="3">
    <source>
        <dbReference type="Proteomes" id="UP000199603"/>
    </source>
</evidence>
<keyword evidence="3" id="KW-1185">Reference proteome</keyword>
<feature type="region of interest" description="Disordered" evidence="1">
    <location>
        <begin position="32"/>
        <end position="55"/>
    </location>
</feature>
<sequence>MSPTLAPVLGGKAACVIVRSAAVSRRHEFKATVGQGPPYGAPVDAAREGRIRSGA</sequence>
<dbReference type="EMBL" id="FNAG01000002">
    <property type="protein sequence ID" value="SDD38961.1"/>
    <property type="molecule type" value="Genomic_DNA"/>
</dbReference>
<accession>A0A1G6UCJ3</accession>
<dbReference type="AlphaFoldDB" id="A0A1G6UCJ3"/>